<evidence type="ECO:0000256" key="13">
    <source>
        <dbReference type="ARBA" id="ARBA00042316"/>
    </source>
</evidence>
<dbReference type="EC" id="2.3.2.23" evidence="3"/>
<dbReference type="GO" id="GO:0006915">
    <property type="term" value="P:apoptotic process"/>
    <property type="evidence" value="ECO:0007669"/>
    <property type="project" value="UniProtKB-KW"/>
</dbReference>
<comment type="caution">
    <text evidence="16">The sequence shown here is derived from an EMBL/GenBank/DDBJ whole genome shotgun (WGS) entry which is preliminary data.</text>
</comment>
<keyword evidence="9" id="KW-0067">ATP-binding</keyword>
<dbReference type="GO" id="GO:0004869">
    <property type="term" value="F:cysteine-type endopeptidase inhibitor activity"/>
    <property type="evidence" value="ECO:0007669"/>
    <property type="project" value="TreeGrafter"/>
</dbReference>
<evidence type="ECO:0000256" key="5">
    <source>
        <dbReference type="ARBA" id="ARBA00022679"/>
    </source>
</evidence>
<protein>
    <recommendedName>
        <fullName evidence="11">Ubiquitin-conjugating enzyme E2 Z</fullName>
        <ecNumber evidence="3">2.3.2.23</ecNumber>
    </recommendedName>
    <alternativeName>
        <fullName evidence="12">E2 ubiquitin-conjugating enzyme Z</fullName>
    </alternativeName>
    <alternativeName>
        <fullName evidence="14">Ubiquitin carrier protein Z</fullName>
    </alternativeName>
    <alternativeName>
        <fullName evidence="13">Ubiquitin-protein ligase Z</fullName>
    </alternativeName>
</protein>
<dbReference type="GO" id="GO:0061631">
    <property type="term" value="F:ubiquitin conjugating enzyme activity"/>
    <property type="evidence" value="ECO:0007669"/>
    <property type="project" value="UniProtKB-EC"/>
</dbReference>
<dbReference type="Proteomes" id="UP000821837">
    <property type="component" value="Chromosome 10"/>
</dbReference>
<keyword evidence="6" id="KW-0053">Apoptosis</keyword>
<reference evidence="16" key="2">
    <citation type="submission" date="2021-09" db="EMBL/GenBank/DDBJ databases">
        <authorList>
            <person name="Jia N."/>
            <person name="Wang J."/>
            <person name="Shi W."/>
            <person name="Du L."/>
            <person name="Sun Y."/>
            <person name="Zhan W."/>
            <person name="Jiang J."/>
            <person name="Wang Q."/>
            <person name="Zhang B."/>
            <person name="Ji P."/>
            <person name="Sakyi L.B."/>
            <person name="Cui X."/>
            <person name="Yuan T."/>
            <person name="Jiang B."/>
            <person name="Yang W."/>
            <person name="Lam T.T.-Y."/>
            <person name="Chang Q."/>
            <person name="Ding S."/>
            <person name="Wang X."/>
            <person name="Zhu J."/>
            <person name="Ruan X."/>
            <person name="Zhao L."/>
            <person name="Wei J."/>
            <person name="Que T."/>
            <person name="Du C."/>
            <person name="Cheng J."/>
            <person name="Dai P."/>
            <person name="Han X."/>
            <person name="Huang E."/>
            <person name="Gao Y."/>
            <person name="Liu J."/>
            <person name="Shao H."/>
            <person name="Ye R."/>
            <person name="Li L."/>
            <person name="Wei W."/>
            <person name="Wang X."/>
            <person name="Wang C."/>
            <person name="Huo Q."/>
            <person name="Li W."/>
            <person name="Guo W."/>
            <person name="Chen H."/>
            <person name="Chen S."/>
            <person name="Zhou L."/>
            <person name="Zhou L."/>
            <person name="Ni X."/>
            <person name="Tian J."/>
            <person name="Zhou Y."/>
            <person name="Sheng Y."/>
            <person name="Liu T."/>
            <person name="Pan Y."/>
            <person name="Xia L."/>
            <person name="Li J."/>
            <person name="Zhao F."/>
            <person name="Cao W."/>
        </authorList>
    </citation>
    <scope>NUCLEOTIDE SEQUENCE</scope>
    <source>
        <strain evidence="16">Rsan-2018</strain>
        <tissue evidence="16">Larvae</tissue>
    </source>
</reference>
<evidence type="ECO:0000256" key="12">
    <source>
        <dbReference type="ARBA" id="ARBA00041798"/>
    </source>
</evidence>
<comment type="subcellular location">
    <subcellularLocation>
        <location evidence="2">Cytoplasm</location>
    </subcellularLocation>
    <subcellularLocation>
        <location evidence="1">Nucleus</location>
    </subcellularLocation>
</comment>
<dbReference type="Pfam" id="PF00179">
    <property type="entry name" value="UQ_con"/>
    <property type="match status" value="1"/>
</dbReference>
<keyword evidence="8" id="KW-0833">Ubl conjugation pathway</keyword>
<gene>
    <name evidence="16" type="ORF">HPB52_012763</name>
</gene>
<evidence type="ECO:0000256" key="2">
    <source>
        <dbReference type="ARBA" id="ARBA00004496"/>
    </source>
</evidence>
<evidence type="ECO:0000313" key="17">
    <source>
        <dbReference type="Proteomes" id="UP000821837"/>
    </source>
</evidence>
<dbReference type="OMA" id="PQWSSAQ"/>
<evidence type="ECO:0000256" key="6">
    <source>
        <dbReference type="ARBA" id="ARBA00022703"/>
    </source>
</evidence>
<keyword evidence="5" id="KW-0808">Transferase</keyword>
<evidence type="ECO:0000256" key="14">
    <source>
        <dbReference type="ARBA" id="ARBA00042401"/>
    </source>
</evidence>
<dbReference type="GO" id="GO:0043066">
    <property type="term" value="P:negative regulation of apoptotic process"/>
    <property type="evidence" value="ECO:0007669"/>
    <property type="project" value="TreeGrafter"/>
</dbReference>
<dbReference type="OrthoDB" id="47801at2759"/>
<dbReference type="PANTHER" id="PTHR46116">
    <property type="entry name" value="(E3-INDEPENDENT) E2 UBIQUITIN-CONJUGATING ENZYME"/>
    <property type="match status" value="1"/>
</dbReference>
<dbReference type="InterPro" id="IPR016135">
    <property type="entry name" value="UBQ-conjugating_enzyme/RWD"/>
</dbReference>
<proteinExistence type="predicted"/>
<reference evidence="16" key="1">
    <citation type="journal article" date="2020" name="Cell">
        <title>Large-Scale Comparative Analyses of Tick Genomes Elucidate Their Genetic Diversity and Vector Capacities.</title>
        <authorList>
            <consortium name="Tick Genome and Microbiome Consortium (TIGMIC)"/>
            <person name="Jia N."/>
            <person name="Wang J."/>
            <person name="Shi W."/>
            <person name="Du L."/>
            <person name="Sun Y."/>
            <person name="Zhan W."/>
            <person name="Jiang J.F."/>
            <person name="Wang Q."/>
            <person name="Zhang B."/>
            <person name="Ji P."/>
            <person name="Bell-Sakyi L."/>
            <person name="Cui X.M."/>
            <person name="Yuan T.T."/>
            <person name="Jiang B.G."/>
            <person name="Yang W.F."/>
            <person name="Lam T.T."/>
            <person name="Chang Q.C."/>
            <person name="Ding S.J."/>
            <person name="Wang X.J."/>
            <person name="Zhu J.G."/>
            <person name="Ruan X.D."/>
            <person name="Zhao L."/>
            <person name="Wei J.T."/>
            <person name="Ye R.Z."/>
            <person name="Que T.C."/>
            <person name="Du C.H."/>
            <person name="Zhou Y.H."/>
            <person name="Cheng J.X."/>
            <person name="Dai P.F."/>
            <person name="Guo W.B."/>
            <person name="Han X.H."/>
            <person name="Huang E.J."/>
            <person name="Li L.F."/>
            <person name="Wei W."/>
            <person name="Gao Y.C."/>
            <person name="Liu J.Z."/>
            <person name="Shao H.Z."/>
            <person name="Wang X."/>
            <person name="Wang C.C."/>
            <person name="Yang T.C."/>
            <person name="Huo Q.B."/>
            <person name="Li W."/>
            <person name="Chen H.Y."/>
            <person name="Chen S.E."/>
            <person name="Zhou L.G."/>
            <person name="Ni X.B."/>
            <person name="Tian J.H."/>
            <person name="Sheng Y."/>
            <person name="Liu T."/>
            <person name="Pan Y.S."/>
            <person name="Xia L.Y."/>
            <person name="Li J."/>
            <person name="Zhao F."/>
            <person name="Cao W.C."/>
        </authorList>
    </citation>
    <scope>NUCLEOTIDE SEQUENCE</scope>
    <source>
        <strain evidence="16">Rsan-2018</strain>
    </source>
</reference>
<evidence type="ECO:0000313" key="16">
    <source>
        <dbReference type="EMBL" id="KAH7976363.1"/>
    </source>
</evidence>
<evidence type="ECO:0000256" key="3">
    <source>
        <dbReference type="ARBA" id="ARBA00012486"/>
    </source>
</evidence>
<evidence type="ECO:0000256" key="10">
    <source>
        <dbReference type="ARBA" id="ARBA00023242"/>
    </source>
</evidence>
<dbReference type="Gene3D" id="3.10.110.10">
    <property type="entry name" value="Ubiquitin Conjugating Enzyme"/>
    <property type="match status" value="1"/>
</dbReference>
<dbReference type="SMART" id="SM00212">
    <property type="entry name" value="UBCc"/>
    <property type="match status" value="1"/>
</dbReference>
<dbReference type="GO" id="GO:0005634">
    <property type="term" value="C:nucleus"/>
    <property type="evidence" value="ECO:0007669"/>
    <property type="project" value="UniProtKB-SubCell"/>
</dbReference>
<sequence>MASAPGRRSRTVGPFKHEDDKPPACLLRIKKDIADLAIDPPEGLYAVPEEGDIKSIYALIVGPRGTPYEHGLLIFHLLCPKEYPMAPPKVRFITTGGRAFLHPYLYTNGTVSLSILGTYAGPQWSSAQTLSSLLLSIQSLLTELPYYDHPFKRHTNKQEERKEADDYNTFVRYEVLKESVCGSVERCLQDDCMYPPALQRKLFKLFLENYANYERCVSQDINLSGTPIKNPFSGGLGMYDHEALASRLRILKKNVDTRCSPTI</sequence>
<evidence type="ECO:0000256" key="1">
    <source>
        <dbReference type="ARBA" id="ARBA00004123"/>
    </source>
</evidence>
<keyword evidence="4" id="KW-0963">Cytoplasm</keyword>
<keyword evidence="7" id="KW-0547">Nucleotide-binding</keyword>
<dbReference type="SUPFAM" id="SSF54495">
    <property type="entry name" value="UBC-like"/>
    <property type="match status" value="1"/>
</dbReference>
<evidence type="ECO:0000256" key="8">
    <source>
        <dbReference type="ARBA" id="ARBA00022786"/>
    </source>
</evidence>
<dbReference type="PANTHER" id="PTHR46116:SF26">
    <property type="entry name" value="UBIQUITIN-CONJUGATING ENZYME E2 Z"/>
    <property type="match status" value="1"/>
</dbReference>
<evidence type="ECO:0000256" key="7">
    <source>
        <dbReference type="ARBA" id="ARBA00022741"/>
    </source>
</evidence>
<accession>A0A9D4T7K1</accession>
<dbReference type="PROSITE" id="PS50127">
    <property type="entry name" value="UBC_2"/>
    <property type="match status" value="1"/>
</dbReference>
<dbReference type="GO" id="GO:0005524">
    <property type="term" value="F:ATP binding"/>
    <property type="evidence" value="ECO:0007669"/>
    <property type="project" value="UniProtKB-KW"/>
</dbReference>
<dbReference type="EMBL" id="JABSTV010001246">
    <property type="protein sequence ID" value="KAH7976363.1"/>
    <property type="molecule type" value="Genomic_DNA"/>
</dbReference>
<name>A0A9D4T7K1_RHISA</name>
<evidence type="ECO:0000256" key="9">
    <source>
        <dbReference type="ARBA" id="ARBA00022840"/>
    </source>
</evidence>
<keyword evidence="10" id="KW-0539">Nucleus</keyword>
<feature type="domain" description="UBC core" evidence="15">
    <location>
        <begin position="24"/>
        <end position="180"/>
    </location>
</feature>
<evidence type="ECO:0000256" key="11">
    <source>
        <dbReference type="ARBA" id="ARBA00039894"/>
    </source>
</evidence>
<evidence type="ECO:0000256" key="4">
    <source>
        <dbReference type="ARBA" id="ARBA00022490"/>
    </source>
</evidence>
<dbReference type="VEuPathDB" id="VectorBase:RSAN_035016"/>
<evidence type="ECO:0000259" key="15">
    <source>
        <dbReference type="PROSITE" id="PS50127"/>
    </source>
</evidence>
<dbReference type="GO" id="GO:0005737">
    <property type="term" value="C:cytoplasm"/>
    <property type="evidence" value="ECO:0007669"/>
    <property type="project" value="UniProtKB-SubCell"/>
</dbReference>
<dbReference type="AlphaFoldDB" id="A0A9D4T7K1"/>
<organism evidence="16 17">
    <name type="scientific">Rhipicephalus sanguineus</name>
    <name type="common">Brown dog tick</name>
    <name type="synonym">Ixodes sanguineus</name>
    <dbReference type="NCBI Taxonomy" id="34632"/>
    <lineage>
        <taxon>Eukaryota</taxon>
        <taxon>Metazoa</taxon>
        <taxon>Ecdysozoa</taxon>
        <taxon>Arthropoda</taxon>
        <taxon>Chelicerata</taxon>
        <taxon>Arachnida</taxon>
        <taxon>Acari</taxon>
        <taxon>Parasitiformes</taxon>
        <taxon>Ixodida</taxon>
        <taxon>Ixodoidea</taxon>
        <taxon>Ixodidae</taxon>
        <taxon>Rhipicephalinae</taxon>
        <taxon>Rhipicephalus</taxon>
        <taxon>Rhipicephalus</taxon>
    </lineage>
</organism>
<dbReference type="InterPro" id="IPR000608">
    <property type="entry name" value="UBC"/>
</dbReference>
<keyword evidence="17" id="KW-1185">Reference proteome</keyword>